<evidence type="ECO:0000256" key="1">
    <source>
        <dbReference type="SAM" id="Phobius"/>
    </source>
</evidence>
<feature type="transmembrane region" description="Helical" evidence="1">
    <location>
        <begin position="21"/>
        <end position="42"/>
    </location>
</feature>
<protein>
    <submittedName>
        <fullName evidence="2">Uncharacterized protein</fullName>
    </submittedName>
</protein>
<proteinExistence type="predicted"/>
<accession>A0A4Z0Y9E2</accession>
<evidence type="ECO:0000313" key="3">
    <source>
        <dbReference type="Proteomes" id="UP000297714"/>
    </source>
</evidence>
<dbReference type="EMBL" id="SRMQ01000014">
    <property type="protein sequence ID" value="TGJ75580.1"/>
    <property type="molecule type" value="Genomic_DNA"/>
</dbReference>
<gene>
    <name evidence="2" type="ORF">CAGA_22870</name>
</gene>
<reference evidence="2 3" key="1">
    <citation type="submission" date="2019-04" db="EMBL/GenBank/DDBJ databases">
        <authorList>
            <person name="Poehlein A."/>
            <person name="Bengelsdorf F.R."/>
            <person name="Duerre P."/>
            <person name="Daniel R."/>
        </authorList>
    </citation>
    <scope>NUCLEOTIDE SEQUENCE [LARGE SCALE GENOMIC DNA]</scope>
    <source>
        <strain evidence="2 3">BS-1</strain>
    </source>
</reference>
<keyword evidence="1" id="KW-0812">Transmembrane</keyword>
<dbReference type="Proteomes" id="UP000297714">
    <property type="component" value="Unassembled WGS sequence"/>
</dbReference>
<keyword evidence="1" id="KW-1133">Transmembrane helix</keyword>
<keyword evidence="1" id="KW-0472">Membrane</keyword>
<name>A0A4Z0Y9E2_9FIRM</name>
<organism evidence="2 3">
    <name type="scientific">Caproiciproducens galactitolivorans</name>
    <dbReference type="NCBI Taxonomy" id="642589"/>
    <lineage>
        <taxon>Bacteria</taxon>
        <taxon>Bacillati</taxon>
        <taxon>Bacillota</taxon>
        <taxon>Clostridia</taxon>
        <taxon>Eubacteriales</taxon>
        <taxon>Acutalibacteraceae</taxon>
        <taxon>Caproiciproducens</taxon>
    </lineage>
</organism>
<sequence>MKINRDHVKPLKAQKTGVIHLGVLPFFDSLSLISCRIVLLIWTTLP</sequence>
<comment type="caution">
    <text evidence="2">The sequence shown here is derived from an EMBL/GenBank/DDBJ whole genome shotgun (WGS) entry which is preliminary data.</text>
</comment>
<keyword evidence="3" id="KW-1185">Reference proteome</keyword>
<dbReference type="AlphaFoldDB" id="A0A4Z0Y9E2"/>
<evidence type="ECO:0000313" key="2">
    <source>
        <dbReference type="EMBL" id="TGJ75580.1"/>
    </source>
</evidence>